<keyword evidence="1" id="KW-0812">Transmembrane</keyword>
<feature type="transmembrane region" description="Helical" evidence="1">
    <location>
        <begin position="89"/>
        <end position="106"/>
    </location>
</feature>
<evidence type="ECO:0008006" key="4">
    <source>
        <dbReference type="Google" id="ProtNLM"/>
    </source>
</evidence>
<feature type="transmembrane region" description="Helical" evidence="1">
    <location>
        <begin position="65"/>
        <end position="83"/>
    </location>
</feature>
<dbReference type="AlphaFoldDB" id="A0A510IEQ5"/>
<evidence type="ECO:0000313" key="2">
    <source>
        <dbReference type="EMBL" id="BBL91638.1"/>
    </source>
</evidence>
<dbReference type="GeneID" id="47654283"/>
<protein>
    <recommendedName>
        <fullName evidence="4">TM2 domain-containing protein</fullName>
    </recommendedName>
</protein>
<reference evidence="3" key="1">
    <citation type="submission" date="2019-07" db="EMBL/GenBank/DDBJ databases">
        <title>Complete Genome Sequences of Vibrion rotiferianus strain AM7.</title>
        <authorList>
            <person name="Miyazaki K."/>
            <person name="Wiseschart A."/>
            <person name="Pootanakit K."/>
            <person name="Ishimori K."/>
            <person name="Kitahara K."/>
        </authorList>
    </citation>
    <scope>NUCLEOTIDE SEQUENCE [LARGE SCALE GENOMIC DNA]</scope>
    <source>
        <strain evidence="3">AM7</strain>
    </source>
</reference>
<keyword evidence="1" id="KW-1133">Transmembrane helix</keyword>
<name>A0A510IEQ5_9VIBR</name>
<dbReference type="RefSeq" id="WP_088879515.1">
    <property type="nucleotide sequence ID" value="NZ_AP019799.1"/>
</dbReference>
<dbReference type="Proteomes" id="UP000315115">
    <property type="component" value="Chromosome 2"/>
</dbReference>
<accession>A0A510IEQ5</accession>
<organism evidence="2 3">
    <name type="scientific">Vibrio rotiferianus</name>
    <dbReference type="NCBI Taxonomy" id="190895"/>
    <lineage>
        <taxon>Bacteria</taxon>
        <taxon>Pseudomonadati</taxon>
        <taxon>Pseudomonadota</taxon>
        <taxon>Gammaproteobacteria</taxon>
        <taxon>Vibrionales</taxon>
        <taxon>Vibrionaceae</taxon>
        <taxon>Vibrio</taxon>
    </lineage>
</organism>
<sequence length="129" mass="15222">MRLFEPIEQLEKQEELLRSQVNSLPEHQKKEFYERQSKSLKDPDTYATLNWFFLGGFHHCYLGKYALFALELILLIVSIVGFVLGHPSAFLILALLIIYELPQLFFSQKIARQHNYQLSCEIFNDVRRS</sequence>
<evidence type="ECO:0000313" key="3">
    <source>
        <dbReference type="Proteomes" id="UP000315115"/>
    </source>
</evidence>
<proteinExistence type="predicted"/>
<gene>
    <name evidence="2" type="ORF">VroAM7_42910</name>
</gene>
<dbReference type="KEGG" id="vro:BSZ04_03225"/>
<evidence type="ECO:0000256" key="1">
    <source>
        <dbReference type="SAM" id="Phobius"/>
    </source>
</evidence>
<keyword evidence="1" id="KW-0472">Membrane</keyword>
<dbReference type="EMBL" id="AP019799">
    <property type="protein sequence ID" value="BBL91638.1"/>
    <property type="molecule type" value="Genomic_DNA"/>
</dbReference>